<evidence type="ECO:0000313" key="5">
    <source>
        <dbReference type="Proteomes" id="UP000464751"/>
    </source>
</evidence>
<keyword evidence="5" id="KW-1185">Reference proteome</keyword>
<feature type="domain" description="Phosphoribosyltransferase" evidence="2">
    <location>
        <begin position="229"/>
        <end position="274"/>
    </location>
</feature>
<dbReference type="AlphaFoldDB" id="A0A6P1YRS8"/>
<sequence length="284" mass="29938">MDNGAEPAPAEGAMRGAMRAAPFALRLGRAAGQAARRAARGIIDLALPPNCMACRAAVSEPGCLCAQCWGRLNLIERPYCDRLGIPLPYDCEPGSGGPRLSSAALDAPPAYHRARAAAQFGEVARDLVHALKYADRLDVATPMARMMVRAGADLLGDAQALVPVPLHNLRLWRRRFNQSAALALAVRRASGVRVETSWLLRARATPPQVGLDRAARAANVAGAFEVPDMARGELAGRRVVLVDDVLTTGATLDACAKALSRAGAGRVDVLVFARVVDGQPSPIS</sequence>
<dbReference type="InterPro" id="IPR044005">
    <property type="entry name" value="DZR_2"/>
</dbReference>
<gene>
    <name evidence="4" type="ORF">G3A50_05630</name>
</gene>
<dbReference type="Gene3D" id="3.40.50.2020">
    <property type="match status" value="1"/>
</dbReference>
<dbReference type="SUPFAM" id="SSF53271">
    <property type="entry name" value="PRTase-like"/>
    <property type="match status" value="1"/>
</dbReference>
<evidence type="ECO:0000313" key="4">
    <source>
        <dbReference type="EMBL" id="QIB36099.1"/>
    </source>
</evidence>
<evidence type="ECO:0000259" key="2">
    <source>
        <dbReference type="Pfam" id="PF00156"/>
    </source>
</evidence>
<dbReference type="PANTHER" id="PTHR47505">
    <property type="entry name" value="DNA UTILIZATION PROTEIN YHGH"/>
    <property type="match status" value="1"/>
</dbReference>
<dbReference type="Pfam" id="PF00156">
    <property type="entry name" value="Pribosyltran"/>
    <property type="match status" value="1"/>
</dbReference>
<evidence type="ECO:0000256" key="1">
    <source>
        <dbReference type="ARBA" id="ARBA00008007"/>
    </source>
</evidence>
<proteinExistence type="inferred from homology"/>
<comment type="similarity">
    <text evidence="1">Belongs to the ComF/GntX family.</text>
</comment>
<reference evidence="4 5" key="1">
    <citation type="submission" date="2020-02" db="EMBL/GenBank/DDBJ databases">
        <authorList>
            <person name="Li G."/>
        </authorList>
    </citation>
    <scope>NUCLEOTIDE SEQUENCE [LARGE SCALE GENOMIC DNA]</scope>
    <source>
        <strain evidence="4 5">DSM 102029</strain>
    </source>
</reference>
<dbReference type="InterPro" id="IPR051910">
    <property type="entry name" value="ComF/GntX_DNA_util-trans"/>
</dbReference>
<name>A0A6P1YRS8_9HYPH</name>
<dbReference type="PANTHER" id="PTHR47505:SF1">
    <property type="entry name" value="DNA UTILIZATION PROTEIN YHGH"/>
    <property type="match status" value="1"/>
</dbReference>
<evidence type="ECO:0000259" key="3">
    <source>
        <dbReference type="Pfam" id="PF18912"/>
    </source>
</evidence>
<dbReference type="CDD" id="cd06223">
    <property type="entry name" value="PRTases_typeI"/>
    <property type="match status" value="1"/>
</dbReference>
<protein>
    <submittedName>
        <fullName evidence="4">ComF family protein</fullName>
    </submittedName>
</protein>
<accession>A0A6P1YRS8</accession>
<feature type="domain" description="Double zinc ribbon" evidence="3">
    <location>
        <begin position="42"/>
        <end position="90"/>
    </location>
</feature>
<dbReference type="InterPro" id="IPR029057">
    <property type="entry name" value="PRTase-like"/>
</dbReference>
<dbReference type="Proteomes" id="UP000464751">
    <property type="component" value="Chromosome"/>
</dbReference>
<dbReference type="InterPro" id="IPR000836">
    <property type="entry name" value="PRTase_dom"/>
</dbReference>
<dbReference type="Pfam" id="PF18912">
    <property type="entry name" value="DZR_2"/>
    <property type="match status" value="1"/>
</dbReference>
<dbReference type="KEGG" id="apra:G3A50_05630"/>
<dbReference type="EMBL" id="CP048630">
    <property type="protein sequence ID" value="QIB36099.1"/>
    <property type="molecule type" value="Genomic_DNA"/>
</dbReference>
<organism evidence="4 5">
    <name type="scientific">Ancylobacter pratisalsi</name>
    <dbReference type="NCBI Taxonomy" id="1745854"/>
    <lineage>
        <taxon>Bacteria</taxon>
        <taxon>Pseudomonadati</taxon>
        <taxon>Pseudomonadota</taxon>
        <taxon>Alphaproteobacteria</taxon>
        <taxon>Hyphomicrobiales</taxon>
        <taxon>Xanthobacteraceae</taxon>
        <taxon>Ancylobacter</taxon>
    </lineage>
</organism>